<accession>A0AC61NKR4</accession>
<evidence type="ECO:0000313" key="1">
    <source>
        <dbReference type="EMBL" id="QZE14296.1"/>
    </source>
</evidence>
<dbReference type="Proteomes" id="UP000826212">
    <property type="component" value="Chromosome"/>
</dbReference>
<gene>
    <name evidence="1" type="ORF">K4L44_17575</name>
</gene>
<organism evidence="1 2">
    <name type="scientific">Halosquirtibacter laminarini</name>
    <dbReference type="NCBI Taxonomy" id="3374600"/>
    <lineage>
        <taxon>Bacteria</taxon>
        <taxon>Pseudomonadati</taxon>
        <taxon>Bacteroidota</taxon>
        <taxon>Bacteroidia</taxon>
        <taxon>Marinilabiliales</taxon>
        <taxon>Prolixibacteraceae</taxon>
        <taxon>Halosquirtibacter</taxon>
    </lineage>
</organism>
<protein>
    <submittedName>
        <fullName evidence="1">Calcium/sodium antiporter</fullName>
    </submittedName>
</protein>
<dbReference type="EMBL" id="CP081303">
    <property type="protein sequence ID" value="QZE14296.1"/>
    <property type="molecule type" value="Genomic_DNA"/>
</dbReference>
<keyword evidence="2" id="KW-1185">Reference proteome</keyword>
<name>A0AC61NKR4_9BACT</name>
<reference evidence="1" key="1">
    <citation type="submission" date="2021-08" db="EMBL/GenBank/DDBJ databases">
        <title>Novel anaerobic bacterium isolated from sea squirt in East Sea, Republic of Korea.</title>
        <authorList>
            <person name="Nguyen T.H."/>
            <person name="Li Z."/>
            <person name="Lee Y.-J."/>
            <person name="Ko J."/>
            <person name="Kim S.-G."/>
        </authorList>
    </citation>
    <scope>NUCLEOTIDE SEQUENCE</scope>
    <source>
        <strain evidence="1">KCTC 25031</strain>
    </source>
</reference>
<proteinExistence type="predicted"/>
<sequence>MIILIISGDYLVKGGVELARKFKISTLIVGSTVVAMGTSAPELIVSLKSAIMGHTQMAIGNVVGSNISNIALVLGFTAIIMAIPVKSETLKVGWPTLFIATILFILLGRDSEISRLDGIVLTTTLILYIVVSIKSSMKSKEASEIIEAKYPTWKSIAIIILSCIGLTLGSNNLIGGASEIAKGLGISERIISVTIIAIGTSLPELTASVMAALRGETDISIGNIIGSNIFNILGVLGITATIHPVNVAVNKFHYDFSYMFVLTMILIIFLYPISRNRKYFKNKEYLVGITNLKGGVLTRTEGTILVLAYCYYIFSIL</sequence>
<evidence type="ECO:0000313" key="2">
    <source>
        <dbReference type="Proteomes" id="UP000826212"/>
    </source>
</evidence>